<keyword evidence="4" id="KW-1133">Transmembrane helix</keyword>
<dbReference type="Gene3D" id="2.60.40.10">
    <property type="entry name" value="Immunoglobulins"/>
    <property type="match status" value="2"/>
</dbReference>
<dbReference type="GO" id="GO:0007165">
    <property type="term" value="P:signal transduction"/>
    <property type="evidence" value="ECO:0007669"/>
    <property type="project" value="InterPro"/>
</dbReference>
<feature type="compositionally biased region" description="Low complexity" evidence="3">
    <location>
        <begin position="937"/>
        <end position="947"/>
    </location>
</feature>
<dbReference type="EMBL" id="QCYY01001167">
    <property type="protein sequence ID" value="ROT79994.1"/>
    <property type="molecule type" value="Genomic_DNA"/>
</dbReference>
<gene>
    <name evidence="8" type="ORF">C7M84_001265</name>
</gene>
<feature type="region of interest" description="Disordered" evidence="3">
    <location>
        <begin position="815"/>
        <end position="852"/>
    </location>
</feature>
<dbReference type="SMART" id="SM00408">
    <property type="entry name" value="IGc2"/>
    <property type="match status" value="2"/>
</dbReference>
<protein>
    <submittedName>
        <fullName evidence="8">Putative raf-like serine/threonine-protein kinase phl-like</fullName>
    </submittedName>
</protein>
<comment type="caution">
    <text evidence="8">The sequence shown here is derived from an EMBL/GenBank/DDBJ whole genome shotgun (WGS) entry which is preliminary data.</text>
</comment>
<dbReference type="SMART" id="SM00455">
    <property type="entry name" value="RBD"/>
    <property type="match status" value="1"/>
</dbReference>
<dbReference type="InterPro" id="IPR003598">
    <property type="entry name" value="Ig_sub2"/>
</dbReference>
<dbReference type="GO" id="GO:0016301">
    <property type="term" value="F:kinase activity"/>
    <property type="evidence" value="ECO:0007669"/>
    <property type="project" value="UniProtKB-KW"/>
</dbReference>
<dbReference type="SMART" id="SM00109">
    <property type="entry name" value="C1"/>
    <property type="match status" value="1"/>
</dbReference>
<evidence type="ECO:0000259" key="6">
    <source>
        <dbReference type="PROSITE" id="PS50835"/>
    </source>
</evidence>
<dbReference type="InterPro" id="IPR036179">
    <property type="entry name" value="Ig-like_dom_sf"/>
</dbReference>
<dbReference type="CDD" id="cd01816">
    <property type="entry name" value="RBD_RAF"/>
    <property type="match status" value="1"/>
</dbReference>
<keyword evidence="1" id="KW-0479">Metal-binding</keyword>
<dbReference type="PROSITE" id="PS50898">
    <property type="entry name" value="RBD"/>
    <property type="match status" value="1"/>
</dbReference>
<evidence type="ECO:0000259" key="5">
    <source>
        <dbReference type="PROSITE" id="PS50081"/>
    </source>
</evidence>
<evidence type="ECO:0000256" key="2">
    <source>
        <dbReference type="ARBA" id="ARBA00022833"/>
    </source>
</evidence>
<evidence type="ECO:0000259" key="7">
    <source>
        <dbReference type="PROSITE" id="PS50898"/>
    </source>
</evidence>
<dbReference type="CDD" id="cd00096">
    <property type="entry name" value="Ig"/>
    <property type="match status" value="1"/>
</dbReference>
<feature type="region of interest" description="Disordered" evidence="3">
    <location>
        <begin position="1"/>
        <end position="24"/>
    </location>
</feature>
<feature type="region of interest" description="Disordered" evidence="3">
    <location>
        <begin position="104"/>
        <end position="139"/>
    </location>
</feature>
<feature type="compositionally biased region" description="Basic and acidic residues" evidence="3">
    <location>
        <begin position="1117"/>
        <end position="1133"/>
    </location>
</feature>
<dbReference type="Pfam" id="PF13927">
    <property type="entry name" value="Ig_3"/>
    <property type="match status" value="1"/>
</dbReference>
<keyword evidence="9" id="KW-1185">Reference proteome</keyword>
<feature type="compositionally biased region" description="Low complexity" evidence="3">
    <location>
        <begin position="1044"/>
        <end position="1064"/>
    </location>
</feature>
<reference evidence="8 9" key="2">
    <citation type="submission" date="2019-01" db="EMBL/GenBank/DDBJ databases">
        <title>The decoding of complex shrimp genome reveals the adaptation for benthos swimmer, frequently molting mechanism and breeding impact on genome.</title>
        <authorList>
            <person name="Sun Y."/>
            <person name="Gao Y."/>
            <person name="Yu Y."/>
        </authorList>
    </citation>
    <scope>NUCLEOTIDE SEQUENCE [LARGE SCALE GENOMIC DNA]</scope>
    <source>
        <tissue evidence="8">Muscle</tissue>
    </source>
</reference>
<feature type="domain" description="Ig-like" evidence="6">
    <location>
        <begin position="554"/>
        <end position="648"/>
    </location>
</feature>
<proteinExistence type="predicted"/>
<feature type="transmembrane region" description="Helical" evidence="4">
    <location>
        <begin position="767"/>
        <end position="789"/>
    </location>
</feature>
<dbReference type="AlphaFoldDB" id="A0A423TU51"/>
<feature type="region of interest" description="Disordered" evidence="3">
    <location>
        <begin position="864"/>
        <end position="954"/>
    </location>
</feature>
<keyword evidence="8" id="KW-0418">Kinase</keyword>
<dbReference type="Pfam" id="PF00130">
    <property type="entry name" value="C1_1"/>
    <property type="match status" value="1"/>
</dbReference>
<feature type="region of interest" description="Disordered" evidence="3">
    <location>
        <begin position="985"/>
        <end position="1217"/>
    </location>
</feature>
<dbReference type="InterPro" id="IPR003116">
    <property type="entry name" value="RBD_dom"/>
</dbReference>
<dbReference type="SUPFAM" id="SSF54236">
    <property type="entry name" value="Ubiquitin-like"/>
    <property type="match status" value="1"/>
</dbReference>
<dbReference type="PROSITE" id="PS50835">
    <property type="entry name" value="IG_LIKE"/>
    <property type="match status" value="2"/>
</dbReference>
<dbReference type="OrthoDB" id="6355236at2759"/>
<sequence length="1241" mass="134740">MAGVGDARERESTSPSPVQIPENHDEIKDRAALEEELQNIQNIIHLTKEYIDDLNSRFAGFQHPPSLYLTEYTELTGKLHRFEAKEQEILEQLTLATGQTAQTNGCHEDLPEGQTAASAEEVEPGYPPVTQASSSNGVCEEVARSTPQSPLRSVVRAHLPNQQRTTVQVQPGRTLKEALAKALNFRKLSHDVCIVYRKNNPKVRMSWDSDIAALEGEEIVVEVLEKFPVTTSISHNFNRRTFFSLAFCDNCRRLLFHGFVCRTCGYRFHQRCSVGVPTLCQQDQRITNNIYQHLLASYQDNQAGILTTTVYGGPHGAQSSLLGPYAGHYPGGYGGHYMDNYRNQYPGQYSSGGSEGQVPPPLPRPAPAPLAPRDRSSSAPNVCINLVNPSSQSDAGASLAEFAQRIGKNYNPTSPAEVTSEKWRLPRRSFPLPPFTLVSRVTDPARRFACSRPRPHRLCLRQPLGERESGRTEDDDVYFECDVEANPPFHRVDWFHNGKPMEHNMSAGVIMSGLSLIIRDVGRQHGGSYTCEAANMEARTISNAVFLTVNVDAPVCAGTGLERTQGAARGSATAVKCTVEAEPARDISWAWVRTLADGSEVDIPEESIQSEGASSSVSVTPQTPEDYGQLLCRASNEVGQQRQACVVTLVPAGPPDTPSNCTAAPVNPEASADSAALAVSCLEGFDGGLPQSFLLETWQEGVLVANMSSDFPEWVVTELRAGVGATLHVRAYNARGVSDTLLMEVLTTSAQHRAAPDAKGMPDIPPLLGAALGGVGVLLLLLLVGVVVAKRVHRRPKKPVVEMALAPTVGDDYDPDVVKSIPRRPHSLDVLPHAREDEAHEMDLRSQGEDDEDALDAATHAFVHSRPGSCSSSDSQSVASPHHLDGSHLYELGEADGPLSPGRCSCALRHSHAPTPEEEPRDPHHRGRERQDLRLTDSQSDDSGLSESESDPELRELMPAGEAAAAERQAGDGRAYEVLPAEDAAAPQYHRHPHSRSSSCGARRLPSSVSAEFRKLPVSPGHRDSPRGSRVLPTSPEDLRRRVSPPSGESRGSLSSGGELRSPSDSLFACSQGTPPKEPPCRCAAQSVPPKRTTRRKLPTSPPQIVRPSKKAPYHAPSHDVPGHDHDVRRDSEPYGAGRPATLVEGDTGEIILLTRQSPRADDPKSGRHFAPVFPTAKVSDSSRRLQTAPLPRRGSPAREHAPRKYDASPVSPASPKMAHLDACDYQVPANPDVCKRETSV</sequence>
<keyword evidence="2" id="KW-0862">Zinc</keyword>
<dbReference type="InterPro" id="IPR002219">
    <property type="entry name" value="PKC_DAG/PE"/>
</dbReference>
<dbReference type="STRING" id="6689.A0A423TU51"/>
<feature type="domain" description="Phorbol-ester/DAG-type" evidence="5">
    <location>
        <begin position="234"/>
        <end position="280"/>
    </location>
</feature>
<dbReference type="PANTHER" id="PTHR23278:SF19">
    <property type="entry name" value="OBSCURIN"/>
    <property type="match status" value="1"/>
</dbReference>
<organism evidence="8 9">
    <name type="scientific">Penaeus vannamei</name>
    <name type="common">Whiteleg shrimp</name>
    <name type="synonym">Litopenaeus vannamei</name>
    <dbReference type="NCBI Taxonomy" id="6689"/>
    <lineage>
        <taxon>Eukaryota</taxon>
        <taxon>Metazoa</taxon>
        <taxon>Ecdysozoa</taxon>
        <taxon>Arthropoda</taxon>
        <taxon>Crustacea</taxon>
        <taxon>Multicrustacea</taxon>
        <taxon>Malacostraca</taxon>
        <taxon>Eumalacostraca</taxon>
        <taxon>Eucarida</taxon>
        <taxon>Decapoda</taxon>
        <taxon>Dendrobranchiata</taxon>
        <taxon>Penaeoidea</taxon>
        <taxon>Penaeidae</taxon>
        <taxon>Penaeus</taxon>
    </lineage>
</organism>
<dbReference type="Gene3D" id="3.10.20.90">
    <property type="entry name" value="Phosphatidylinositol 3-kinase Catalytic Subunit, Chain A, domain 1"/>
    <property type="match status" value="1"/>
</dbReference>
<dbReference type="PROSITE" id="PS00479">
    <property type="entry name" value="ZF_DAG_PE_1"/>
    <property type="match status" value="1"/>
</dbReference>
<feature type="compositionally biased region" description="Basic and acidic residues" evidence="3">
    <location>
        <begin position="1197"/>
        <end position="1207"/>
    </location>
</feature>
<accession>A0A423TU51</accession>
<dbReference type="Gene3D" id="3.30.60.20">
    <property type="match status" value="1"/>
</dbReference>
<dbReference type="GO" id="GO:0046872">
    <property type="term" value="F:metal ion binding"/>
    <property type="evidence" value="ECO:0007669"/>
    <property type="project" value="UniProtKB-KW"/>
</dbReference>
<dbReference type="InterPro" id="IPR013783">
    <property type="entry name" value="Ig-like_fold"/>
</dbReference>
<keyword evidence="8" id="KW-0808">Transferase</keyword>
<dbReference type="Pfam" id="PF07679">
    <property type="entry name" value="I-set"/>
    <property type="match status" value="1"/>
</dbReference>
<dbReference type="InterPro" id="IPR046349">
    <property type="entry name" value="C1-like_sf"/>
</dbReference>
<keyword evidence="4" id="KW-0812">Transmembrane</keyword>
<reference evidence="8 9" key="1">
    <citation type="submission" date="2018-04" db="EMBL/GenBank/DDBJ databases">
        <authorList>
            <person name="Zhang X."/>
            <person name="Yuan J."/>
            <person name="Li F."/>
            <person name="Xiang J."/>
        </authorList>
    </citation>
    <scope>NUCLEOTIDE SEQUENCE [LARGE SCALE GENOMIC DNA]</scope>
    <source>
        <tissue evidence="8">Muscle</tissue>
    </source>
</reference>
<dbReference type="PROSITE" id="PS50081">
    <property type="entry name" value="ZF_DAG_PE_2"/>
    <property type="match status" value="1"/>
</dbReference>
<feature type="region of interest" description="Disordered" evidence="3">
    <location>
        <begin position="344"/>
        <end position="385"/>
    </location>
</feature>
<dbReference type="Proteomes" id="UP000283509">
    <property type="component" value="Unassembled WGS sequence"/>
</dbReference>
<feature type="domain" description="RBD" evidence="7">
    <location>
        <begin position="153"/>
        <end position="224"/>
    </location>
</feature>
<feature type="compositionally biased region" description="Basic and acidic residues" evidence="3">
    <location>
        <begin position="1"/>
        <end position="12"/>
    </location>
</feature>
<dbReference type="CDD" id="cd20811">
    <property type="entry name" value="C1_Raf"/>
    <property type="match status" value="1"/>
</dbReference>
<feature type="compositionally biased region" description="Basic and acidic residues" evidence="3">
    <location>
        <begin position="832"/>
        <end position="848"/>
    </location>
</feature>
<evidence type="ECO:0000256" key="3">
    <source>
        <dbReference type="SAM" id="MobiDB-lite"/>
    </source>
</evidence>
<feature type="domain" description="Ig-like" evidence="6">
    <location>
        <begin position="455"/>
        <end position="542"/>
    </location>
</feature>
<evidence type="ECO:0000313" key="9">
    <source>
        <dbReference type="Proteomes" id="UP000283509"/>
    </source>
</evidence>
<dbReference type="SUPFAM" id="SSF57889">
    <property type="entry name" value="Cysteine-rich domain"/>
    <property type="match status" value="1"/>
</dbReference>
<evidence type="ECO:0000256" key="4">
    <source>
        <dbReference type="SAM" id="Phobius"/>
    </source>
</evidence>
<keyword evidence="4" id="KW-0472">Membrane</keyword>
<name>A0A423TU51_PENVA</name>
<dbReference type="InterPro" id="IPR029071">
    <property type="entry name" value="Ubiquitin-like_domsf"/>
</dbReference>
<dbReference type="InterPro" id="IPR003599">
    <property type="entry name" value="Ig_sub"/>
</dbReference>
<dbReference type="InterPro" id="IPR007110">
    <property type="entry name" value="Ig-like_dom"/>
</dbReference>
<evidence type="ECO:0000256" key="1">
    <source>
        <dbReference type="ARBA" id="ARBA00022723"/>
    </source>
</evidence>
<dbReference type="InterPro" id="IPR013098">
    <property type="entry name" value="Ig_I-set"/>
</dbReference>
<dbReference type="SUPFAM" id="SSF48726">
    <property type="entry name" value="Immunoglobulin"/>
    <property type="match status" value="2"/>
</dbReference>
<feature type="compositionally biased region" description="Pro residues" evidence="3">
    <location>
        <begin position="358"/>
        <end position="370"/>
    </location>
</feature>
<dbReference type="SMART" id="SM00409">
    <property type="entry name" value="IG"/>
    <property type="match status" value="2"/>
</dbReference>
<feature type="compositionally biased region" description="Low complexity" evidence="3">
    <location>
        <begin position="865"/>
        <end position="880"/>
    </location>
</feature>
<dbReference type="PANTHER" id="PTHR23278">
    <property type="entry name" value="SIDESTEP PROTEIN"/>
    <property type="match status" value="1"/>
</dbReference>
<evidence type="ECO:0000313" key="8">
    <source>
        <dbReference type="EMBL" id="ROT79994.1"/>
    </source>
</evidence>
<dbReference type="Pfam" id="PF02196">
    <property type="entry name" value="RBD"/>
    <property type="match status" value="1"/>
</dbReference>